<dbReference type="InterPro" id="IPR029480">
    <property type="entry name" value="Transpos_assoc"/>
</dbReference>
<protein>
    <recommendedName>
        <fullName evidence="2">Transposase-associated domain-containing protein</fullName>
    </recommendedName>
</protein>
<evidence type="ECO:0000256" key="1">
    <source>
        <dbReference type="SAM" id="MobiDB-lite"/>
    </source>
</evidence>
<dbReference type="AlphaFoldDB" id="A0A8S2ABR6"/>
<evidence type="ECO:0000313" key="4">
    <source>
        <dbReference type="Proteomes" id="UP000682877"/>
    </source>
</evidence>
<gene>
    <name evidence="3" type="ORF">AARE701A_LOCUS9758</name>
</gene>
<dbReference type="PANTHER" id="PTHR10775:SF182">
    <property type="entry name" value="TRANSPOSON, EN_SPM-LIKE, TRANSPOSASE-ASSOCIATED DOMAIN PROTEIN-RELATED"/>
    <property type="match status" value="1"/>
</dbReference>
<name>A0A8S2ABR6_ARAAE</name>
<dbReference type="Proteomes" id="UP000682877">
    <property type="component" value="Chromosome 4"/>
</dbReference>
<reference evidence="3" key="1">
    <citation type="submission" date="2021-01" db="EMBL/GenBank/DDBJ databases">
        <authorList>
            <person name="Bezrukov I."/>
        </authorList>
    </citation>
    <scope>NUCLEOTIDE SEQUENCE</scope>
</reference>
<accession>A0A8S2ABR6</accession>
<organism evidence="3 4">
    <name type="scientific">Arabidopsis arenosa</name>
    <name type="common">Sand rock-cress</name>
    <name type="synonym">Cardaminopsis arenosa</name>
    <dbReference type="NCBI Taxonomy" id="38785"/>
    <lineage>
        <taxon>Eukaryota</taxon>
        <taxon>Viridiplantae</taxon>
        <taxon>Streptophyta</taxon>
        <taxon>Embryophyta</taxon>
        <taxon>Tracheophyta</taxon>
        <taxon>Spermatophyta</taxon>
        <taxon>Magnoliopsida</taxon>
        <taxon>eudicotyledons</taxon>
        <taxon>Gunneridae</taxon>
        <taxon>Pentapetalae</taxon>
        <taxon>rosids</taxon>
        <taxon>malvids</taxon>
        <taxon>Brassicales</taxon>
        <taxon>Brassicaceae</taxon>
        <taxon>Camelineae</taxon>
        <taxon>Arabidopsis</taxon>
    </lineage>
</organism>
<feature type="region of interest" description="Disordered" evidence="1">
    <location>
        <begin position="184"/>
        <end position="204"/>
    </location>
</feature>
<dbReference type="Pfam" id="PF13963">
    <property type="entry name" value="Transpos_assoc"/>
    <property type="match status" value="1"/>
</dbReference>
<dbReference type="EMBL" id="LR999454">
    <property type="protein sequence ID" value="CAE6012867.1"/>
    <property type="molecule type" value="Genomic_DNA"/>
</dbReference>
<dbReference type="Pfam" id="PF02992">
    <property type="entry name" value="Transposase_21"/>
    <property type="match status" value="1"/>
</dbReference>
<evidence type="ECO:0000313" key="3">
    <source>
        <dbReference type="EMBL" id="CAE6012867.1"/>
    </source>
</evidence>
<proteinExistence type="predicted"/>
<dbReference type="PANTHER" id="PTHR10775">
    <property type="entry name" value="OS08G0208400 PROTEIN"/>
    <property type="match status" value="1"/>
</dbReference>
<dbReference type="InterPro" id="IPR004242">
    <property type="entry name" value="Transposase_21"/>
</dbReference>
<evidence type="ECO:0000259" key="2">
    <source>
        <dbReference type="Pfam" id="PF13963"/>
    </source>
</evidence>
<feature type="domain" description="Transposase-associated" evidence="2">
    <location>
        <begin position="3"/>
        <end position="61"/>
    </location>
</feature>
<sequence>MDKSWVWLPRTSLEYEQGATDFVNASARKLGNPPNMFCPCIDCRNVCHQPADTIIDHLVIRDEVPSSSLEAYELFRTAFYEDEENLQSWKDNEDQPDDVERTLGGCKVKGKQECNVCGKDTPFRWLKFSRKNVYMGNRKRLSPGHPYRRKKVWFDNSVEEGFARRIQTSSEIFEMLKDFRNDFGKPSEKKSKRKRSDLGDNEEVSQEECEEDLDKWRRKKLSILFELPYWKYMPVRHNIDVMHVEKNVSDFILSILMQSAKLKEGLKARQDLEDMGIRSNLHTQVRGKKKYLPPAAYWLSKAKKKKNCKRLSEFRGPDGYCANIGNCVSLDPPTIGGLKSHDHHVLLQNLLPVALRETLPRGPRIAVTRICKFFNKLCQRVIDPEMLLTLEAENSVPVEEEANRNKDVETDPCILEGRPLQRATEVRLTDKERKIVHRYVLMNTSVMNPYVE</sequence>
<keyword evidence="4" id="KW-1185">Reference proteome</keyword>